<evidence type="ECO:0000313" key="1">
    <source>
        <dbReference type="EMBL" id="CBF90240.1"/>
    </source>
</evidence>
<dbReference type="OrthoDB" id="4391601at2759"/>
<dbReference type="eggNOG" id="ENOG502SM9J">
    <property type="taxonomic scope" value="Eukaryota"/>
</dbReference>
<dbReference type="KEGG" id="ani:ANIA_00080"/>
<dbReference type="Gene3D" id="3.90.850.10">
    <property type="entry name" value="Fumarylacetoacetase-like, C-terminal domain"/>
    <property type="match status" value="1"/>
</dbReference>
<dbReference type="Proteomes" id="UP000000560">
    <property type="component" value="Chromosome VIII"/>
</dbReference>
<reference evidence="2" key="2">
    <citation type="journal article" date="2009" name="Fungal Genet. Biol.">
        <title>The 2008 update of the Aspergillus nidulans genome annotation: a community effort.</title>
        <authorList>
            <person name="Wortman J.R."/>
            <person name="Gilsenan J.M."/>
            <person name="Joardar V."/>
            <person name="Deegan J."/>
            <person name="Clutterbuck J."/>
            <person name="Andersen M.R."/>
            <person name="Archer D."/>
            <person name="Bencina M."/>
            <person name="Braus G."/>
            <person name="Coutinho P."/>
            <person name="von Dohren H."/>
            <person name="Doonan J."/>
            <person name="Driessen A.J."/>
            <person name="Durek P."/>
            <person name="Espeso E."/>
            <person name="Fekete E."/>
            <person name="Flipphi M."/>
            <person name="Estrada C.G."/>
            <person name="Geysens S."/>
            <person name="Goldman G."/>
            <person name="de Groot P.W."/>
            <person name="Hansen K."/>
            <person name="Harris S.D."/>
            <person name="Heinekamp T."/>
            <person name="Helmstaedt K."/>
            <person name="Henrissat B."/>
            <person name="Hofmann G."/>
            <person name="Homan T."/>
            <person name="Horio T."/>
            <person name="Horiuchi H."/>
            <person name="James S."/>
            <person name="Jones M."/>
            <person name="Karaffa L."/>
            <person name="Karanyi Z."/>
            <person name="Kato M."/>
            <person name="Keller N."/>
            <person name="Kelly D.E."/>
            <person name="Kiel J.A."/>
            <person name="Kim J.M."/>
            <person name="van der Klei I.J."/>
            <person name="Klis F.M."/>
            <person name="Kovalchuk A."/>
            <person name="Krasevec N."/>
            <person name="Kubicek C.P."/>
            <person name="Liu B."/>
            <person name="Maccabe A."/>
            <person name="Meyer V."/>
            <person name="Mirabito P."/>
            <person name="Miskei M."/>
            <person name="Mos M."/>
            <person name="Mullins J."/>
            <person name="Nelson D.R."/>
            <person name="Nielsen J."/>
            <person name="Oakley B.R."/>
            <person name="Osmani S.A."/>
            <person name="Pakula T."/>
            <person name="Paszewski A."/>
            <person name="Paulsen I."/>
            <person name="Pilsyk S."/>
            <person name="Pocsi I."/>
            <person name="Punt P.J."/>
            <person name="Ram A.F."/>
            <person name="Ren Q."/>
            <person name="Robellet X."/>
            <person name="Robson G."/>
            <person name="Seiboth B."/>
            <person name="van Solingen P."/>
            <person name="Specht T."/>
            <person name="Sun J."/>
            <person name="Taheri-Talesh N."/>
            <person name="Takeshita N."/>
            <person name="Ussery D."/>
            <person name="vanKuyk P.A."/>
            <person name="Visser H."/>
            <person name="van de Vondervoort P.J."/>
            <person name="de Vries R.P."/>
            <person name="Walton J."/>
            <person name="Xiang X."/>
            <person name="Xiong Y."/>
            <person name="Zeng A.P."/>
            <person name="Brandt B.W."/>
            <person name="Cornell M.J."/>
            <person name="van den Hondel C.A."/>
            <person name="Visser J."/>
            <person name="Oliver S.G."/>
            <person name="Turner G."/>
        </authorList>
    </citation>
    <scope>GENOME REANNOTATION</scope>
    <source>
        <strain evidence="2">FGSC A4 / ATCC 38163 / CBS 112.46 / NRRL 194 / M139</strain>
    </source>
</reference>
<protein>
    <submittedName>
        <fullName evidence="1">Uncharacterized protein</fullName>
    </submittedName>
</protein>
<accession>C8VQZ7</accession>
<evidence type="ECO:0000313" key="2">
    <source>
        <dbReference type="Proteomes" id="UP000000560"/>
    </source>
</evidence>
<gene>
    <name evidence="1" type="ORF">ANIA_00080</name>
</gene>
<dbReference type="GO" id="GO:0008684">
    <property type="term" value="F:2-oxopent-4-enoate hydratase activity"/>
    <property type="evidence" value="ECO:0000318"/>
    <property type="project" value="GO_Central"/>
</dbReference>
<sequence>MSLSVRDARGFVLGLTKRILLGLGSSIRSRLGYKSDLTCPPPTSNGILSYLAYLLHQAIQMTTFDLNDVATALRTARAEVRPIDAPTKTWPSLNADMAFKVQQINSGQAIQNGDRLVGYKLGNIAKVMQAAFGLDHPDYGFLHASTFMYEGTTISLNRFIKPFVELEPAFVLRSSLKGPNVTVADVISAIDYAIPAIEIIDSRVKGWEIDLPDTLADNGSTGAVIIGGTPRKLTDLTLSNTRGFLKFNGEEVMSGNTKNILGNPLSAVAWLVNKLAEYDIEFKAGQLIMPGSCLEAVQMDKPGKWTCTYENWVQIISQFLWYRIRHMLRVMVKYGCRSYVETSPVPNGVYSLSSEMESIIHSVILVGSAESESQKQSNCRKISRIVD</sequence>
<reference evidence="2" key="1">
    <citation type="journal article" date="2005" name="Nature">
        <title>Sequencing of Aspergillus nidulans and comparative analysis with A. fumigatus and A. oryzae.</title>
        <authorList>
            <person name="Galagan J.E."/>
            <person name="Calvo S.E."/>
            <person name="Cuomo C."/>
            <person name="Ma L.J."/>
            <person name="Wortman J.R."/>
            <person name="Batzoglou S."/>
            <person name="Lee S.I."/>
            <person name="Basturkmen M."/>
            <person name="Spevak C.C."/>
            <person name="Clutterbuck J."/>
            <person name="Kapitonov V."/>
            <person name="Jurka J."/>
            <person name="Scazzocchio C."/>
            <person name="Farman M."/>
            <person name="Butler J."/>
            <person name="Purcell S."/>
            <person name="Harris S."/>
            <person name="Braus G.H."/>
            <person name="Draht O."/>
            <person name="Busch S."/>
            <person name="D'Enfert C."/>
            <person name="Bouchier C."/>
            <person name="Goldman G.H."/>
            <person name="Bell-Pedersen D."/>
            <person name="Griffiths-Jones S."/>
            <person name="Doonan J.H."/>
            <person name="Yu J."/>
            <person name="Vienken K."/>
            <person name="Pain A."/>
            <person name="Freitag M."/>
            <person name="Selker E.U."/>
            <person name="Archer D.B."/>
            <person name="Penalva M.A."/>
            <person name="Oakley B.R."/>
            <person name="Momany M."/>
            <person name="Tanaka T."/>
            <person name="Kumagai T."/>
            <person name="Asai K."/>
            <person name="Machida M."/>
            <person name="Nierman W.C."/>
            <person name="Denning D.W."/>
            <person name="Caddick M."/>
            <person name="Hynes M."/>
            <person name="Paoletti M."/>
            <person name="Fischer R."/>
            <person name="Miller B."/>
            <person name="Dyer P."/>
            <person name="Sachs M.S."/>
            <person name="Osmani S.A."/>
            <person name="Birren B.W."/>
        </authorList>
    </citation>
    <scope>NUCLEOTIDE SEQUENCE [LARGE SCALE GENOMIC DNA]</scope>
    <source>
        <strain evidence="2">FGSC A4 / ATCC 38163 / CBS 112.46 / NRRL 194 / M139</strain>
    </source>
</reference>
<name>Q5BHA0_EMENI</name>
<organism evidence="1 2">
    <name type="scientific">Emericella nidulans (strain FGSC A4 / ATCC 38163 / CBS 112.46 / NRRL 194 / M139)</name>
    <name type="common">Aspergillus nidulans</name>
    <dbReference type="NCBI Taxonomy" id="227321"/>
    <lineage>
        <taxon>Eukaryota</taxon>
        <taxon>Fungi</taxon>
        <taxon>Dikarya</taxon>
        <taxon>Ascomycota</taxon>
        <taxon>Pezizomycotina</taxon>
        <taxon>Eurotiomycetes</taxon>
        <taxon>Eurotiomycetidae</taxon>
        <taxon>Eurotiales</taxon>
        <taxon>Aspergillaceae</taxon>
        <taxon>Aspergillus</taxon>
        <taxon>Aspergillus subgen. Nidulantes</taxon>
    </lineage>
</organism>
<dbReference type="RefSeq" id="XP_657684.1">
    <property type="nucleotide sequence ID" value="XM_652592.1"/>
</dbReference>
<dbReference type="InParanoid" id="Q5BHA0"/>
<dbReference type="SUPFAM" id="SSF56529">
    <property type="entry name" value="FAH"/>
    <property type="match status" value="1"/>
</dbReference>
<accession>Q5BHA0</accession>
<proteinExistence type="predicted"/>
<keyword evidence="2" id="KW-1185">Reference proteome</keyword>
<dbReference type="GeneID" id="2875858"/>
<dbReference type="InterPro" id="IPR050772">
    <property type="entry name" value="Hydratase-Decarb/MhpD_sf"/>
</dbReference>
<dbReference type="InterPro" id="IPR036663">
    <property type="entry name" value="Fumarylacetoacetase_C_sf"/>
</dbReference>
<dbReference type="EMBL" id="BN001308">
    <property type="protein sequence ID" value="CBF90240.1"/>
    <property type="molecule type" value="Genomic_DNA"/>
</dbReference>
<dbReference type="GO" id="GO:0005737">
    <property type="term" value="C:cytoplasm"/>
    <property type="evidence" value="ECO:0000318"/>
    <property type="project" value="GO_Central"/>
</dbReference>
<dbReference type="PANTHER" id="PTHR30143">
    <property type="entry name" value="ACID HYDRATASE"/>
    <property type="match status" value="1"/>
</dbReference>
<dbReference type="AlphaFoldDB" id="Q5BHA0"/>
<dbReference type="HOGENOM" id="CLU_060136_6_0_1"/>
<dbReference type="PANTHER" id="PTHR30143:SF0">
    <property type="entry name" value="2-KETO-4-PENTENOATE HYDRATASE"/>
    <property type="match status" value="1"/>
</dbReference>